<feature type="compositionally biased region" description="Gly residues" evidence="1">
    <location>
        <begin position="24"/>
        <end position="33"/>
    </location>
</feature>
<organism evidence="4">
    <name type="scientific">Psilocybe cubensis</name>
    <name type="common">Psychedelic mushroom</name>
    <name type="synonym">Stropharia cubensis</name>
    <dbReference type="NCBI Taxonomy" id="181762"/>
    <lineage>
        <taxon>Eukaryota</taxon>
        <taxon>Fungi</taxon>
        <taxon>Dikarya</taxon>
        <taxon>Basidiomycota</taxon>
        <taxon>Agaricomycotina</taxon>
        <taxon>Agaricomycetes</taxon>
        <taxon>Agaricomycetidae</taxon>
        <taxon>Agaricales</taxon>
        <taxon>Agaricineae</taxon>
        <taxon>Strophariaceae</taxon>
        <taxon>Psilocybe</taxon>
    </lineage>
</organism>
<evidence type="ECO:0000259" key="3">
    <source>
        <dbReference type="PROSITE" id="PS50822"/>
    </source>
</evidence>
<evidence type="ECO:0008006" key="5">
    <source>
        <dbReference type="Google" id="ProtNLM"/>
    </source>
</evidence>
<dbReference type="InterPro" id="IPR032473">
    <property type="entry name" value="Argonaute_Mid_dom"/>
</dbReference>
<evidence type="ECO:0000256" key="1">
    <source>
        <dbReference type="SAM" id="MobiDB-lite"/>
    </source>
</evidence>
<feature type="region of interest" description="Disordered" evidence="1">
    <location>
        <begin position="1"/>
        <end position="44"/>
    </location>
</feature>
<dbReference type="Pfam" id="PF08699">
    <property type="entry name" value="ArgoL1"/>
    <property type="match status" value="1"/>
</dbReference>
<dbReference type="SUPFAM" id="SSF101690">
    <property type="entry name" value="PAZ domain"/>
    <property type="match status" value="1"/>
</dbReference>
<dbReference type="Pfam" id="PF16486">
    <property type="entry name" value="ArgoN"/>
    <property type="match status" value="1"/>
</dbReference>
<name>A0A8H7Y4N9_PSICU</name>
<dbReference type="PROSITE" id="PS50821">
    <property type="entry name" value="PAZ"/>
    <property type="match status" value="1"/>
</dbReference>
<dbReference type="SUPFAM" id="SSF53098">
    <property type="entry name" value="Ribonuclease H-like"/>
    <property type="match status" value="1"/>
</dbReference>
<feature type="domain" description="Piwi" evidence="3">
    <location>
        <begin position="553"/>
        <end position="880"/>
    </location>
</feature>
<dbReference type="PROSITE" id="PS50822">
    <property type="entry name" value="PIWI"/>
    <property type="match status" value="1"/>
</dbReference>
<dbReference type="SMART" id="SM00950">
    <property type="entry name" value="Piwi"/>
    <property type="match status" value="1"/>
</dbReference>
<dbReference type="InterPro" id="IPR003100">
    <property type="entry name" value="PAZ_dom"/>
</dbReference>
<dbReference type="Gene3D" id="3.40.50.2300">
    <property type="match status" value="1"/>
</dbReference>
<reference evidence="4" key="1">
    <citation type="submission" date="2021-02" db="EMBL/GenBank/DDBJ databases">
        <title>Psilocybe cubensis genome.</title>
        <authorList>
            <person name="Mckernan K.J."/>
            <person name="Crawford S."/>
            <person name="Trippe A."/>
            <person name="Kane L.T."/>
            <person name="Mclaughlin S."/>
        </authorList>
    </citation>
    <scope>NUCLEOTIDE SEQUENCE [LARGE SCALE GENOMIC DNA]</scope>
    <source>
        <strain evidence="4">MGC-MH-2018</strain>
    </source>
</reference>
<dbReference type="Pfam" id="PF02171">
    <property type="entry name" value="Piwi"/>
    <property type="match status" value="1"/>
</dbReference>
<dbReference type="Gene3D" id="3.30.420.10">
    <property type="entry name" value="Ribonuclease H-like superfamily/Ribonuclease H"/>
    <property type="match status" value="1"/>
</dbReference>
<accession>A0A8H7Y4N9</accession>
<dbReference type="Pfam" id="PF02170">
    <property type="entry name" value="PAZ"/>
    <property type="match status" value="1"/>
</dbReference>
<comment type="caution">
    <text evidence="4">The sequence shown here is derived from an EMBL/GenBank/DDBJ whole genome shotgun (WGS) entry which is preliminary data.</text>
</comment>
<dbReference type="InterPro" id="IPR014811">
    <property type="entry name" value="ArgoL1"/>
</dbReference>
<dbReference type="CDD" id="cd04657">
    <property type="entry name" value="Piwi_ago-like"/>
    <property type="match status" value="1"/>
</dbReference>
<dbReference type="InterPro" id="IPR012337">
    <property type="entry name" value="RNaseH-like_sf"/>
</dbReference>
<feature type="domain" description="PAZ" evidence="2">
    <location>
        <begin position="286"/>
        <end position="379"/>
    </location>
</feature>
<dbReference type="Gene3D" id="2.170.260.10">
    <property type="entry name" value="paz domain"/>
    <property type="match status" value="1"/>
</dbReference>
<dbReference type="InterPro" id="IPR045246">
    <property type="entry name" value="Piwi_ago-like"/>
</dbReference>
<protein>
    <recommendedName>
        <fullName evidence="5">Argonaute-like protein</fullName>
    </recommendedName>
</protein>
<evidence type="ECO:0000259" key="2">
    <source>
        <dbReference type="PROSITE" id="PS50821"/>
    </source>
</evidence>
<dbReference type="InterPro" id="IPR032472">
    <property type="entry name" value="ArgoL2"/>
</dbReference>
<dbReference type="InterPro" id="IPR036085">
    <property type="entry name" value="PAZ_dom_sf"/>
</dbReference>
<gene>
    <name evidence="4" type="ORF">JR316_002969</name>
</gene>
<dbReference type="CDD" id="cd02846">
    <property type="entry name" value="PAZ_argonaute_like"/>
    <property type="match status" value="1"/>
</dbReference>
<dbReference type="InterPro" id="IPR036397">
    <property type="entry name" value="RNaseH_sf"/>
</dbReference>
<dbReference type="AlphaFoldDB" id="A0A8H7Y4N9"/>
<dbReference type="SMART" id="SM01163">
    <property type="entry name" value="DUF1785"/>
    <property type="match status" value="1"/>
</dbReference>
<dbReference type="GO" id="GO:0003723">
    <property type="term" value="F:RNA binding"/>
    <property type="evidence" value="ECO:0007669"/>
    <property type="project" value="InterPro"/>
</dbReference>
<sequence length="933" mass="103165">MPPRASSNRGGTHRGGANVPPRGARGGGAGRGGQSSISLPGAAAPSISSHVKTVGVKRPNYGSAGRAMEVYVNSFAVKDVPTGHVFHYDVVEPDKLPARFNMKLFKVLQEQEKNVFEPKISYDGQKNAFAPRELPLGPNDSRKFPVSLPQANGGSKPTRPPKVYHITLTKVAKINLAVLENYLNGQQSHDETVLTAIMALNVVIRMEPNQNNTFNKRSFFIPEGRRPIGKGMELWRGIFQSIRPTFQKLVVNIDLATAVMYREGPLINLCMEYFSADVPNIGPKSFTANVLSEYRRVQLARFISGLSVTVATTGSKMRVIRGLSAEGASTYRFEAREGHSLTVAQYYKSIGMVLQYPDVLCVQLGSSAMVPLELCFVPRGQVMRKQVPADKVNDVLEFSTMRPQERLEQIKKGIRDLQYGQSDYVRDFGMEINPNPMKVQMRVIDPPKLRYGPGSQPIVNPRNGSWNMLDKKFYKPATIARWIVVVYESRNRFRDDVQRFIIKSFLDACKGVGVVVENETPLVKFEHPHGKIQDQLLLAGKECMAKLNGLPTLMVIILPEGAGDIYTAVKHFGDVTVGVATQCLKFSKCARAKSQYWANVLLKVNVKLGGINVIPDPGHPSVAAITDPHNPTIVMGADVIHPSPGSNDRPSFTALVGSVDSNAAKYVPTTRVQTGRQEIIEDLEDMTKEILQLFISYQRGVEKKSGNLKRLIFYRDGVSEGQFKHVLENGIVLVVHVFSSVISLRWLTELPMIQRACAELKLNPKITLIVVGKRHHNQLFPTGPTEDRSGNCPAGSVIDREITHPTDFDFILQSHAGILGTSRPGHYSVLHDEYGFNADSLHALSFALCHVYARSTRSVSIPAPVYYADIVCSRAKNHYDPQGSLRLSETGSQVSGTSGGYLESFKAGFKPLHSNQKRLMYFCVSLNLVLDLK</sequence>
<dbReference type="InterPro" id="IPR003165">
    <property type="entry name" value="Piwi"/>
</dbReference>
<proteinExistence type="predicted"/>
<dbReference type="EMBL" id="JAFIQS010000003">
    <property type="protein sequence ID" value="KAG5170894.1"/>
    <property type="molecule type" value="Genomic_DNA"/>
</dbReference>
<dbReference type="Pfam" id="PF16487">
    <property type="entry name" value="ArgoMid"/>
    <property type="match status" value="1"/>
</dbReference>
<evidence type="ECO:0000313" key="4">
    <source>
        <dbReference type="EMBL" id="KAG5170894.1"/>
    </source>
</evidence>
<dbReference type="Pfam" id="PF16488">
    <property type="entry name" value="ArgoL2"/>
    <property type="match status" value="1"/>
</dbReference>
<dbReference type="InterPro" id="IPR032474">
    <property type="entry name" value="Argonaute_N"/>
</dbReference>
<dbReference type="PANTHER" id="PTHR22891">
    <property type="entry name" value="EUKARYOTIC TRANSLATION INITIATION FACTOR 2C"/>
    <property type="match status" value="1"/>
</dbReference>
<feature type="compositionally biased region" description="Polar residues" evidence="1">
    <location>
        <begin position="1"/>
        <end position="10"/>
    </location>
</feature>